<gene>
    <name evidence="1" type="ORF">DJ568_02850</name>
</gene>
<name>A0A367GTV5_9SPHI</name>
<evidence type="ECO:0000313" key="1">
    <source>
        <dbReference type="EMBL" id="RCH56809.1"/>
    </source>
</evidence>
<proteinExistence type="predicted"/>
<dbReference type="EMBL" id="QGDC01000001">
    <property type="protein sequence ID" value="RCH56809.1"/>
    <property type="molecule type" value="Genomic_DNA"/>
</dbReference>
<keyword evidence="2" id="KW-1185">Reference proteome</keyword>
<dbReference type="AlphaFoldDB" id="A0A367GTV5"/>
<dbReference type="OrthoDB" id="9761531at2"/>
<dbReference type="SUPFAM" id="SSF56281">
    <property type="entry name" value="Metallo-hydrolase/oxidoreductase"/>
    <property type="match status" value="1"/>
</dbReference>
<dbReference type="Proteomes" id="UP000253209">
    <property type="component" value="Unassembled WGS sequence"/>
</dbReference>
<protein>
    <recommendedName>
        <fullName evidence="3">Metallo-beta-lactamase domain-containing protein</fullName>
    </recommendedName>
</protein>
<accession>A0A367GTV5</accession>
<comment type="caution">
    <text evidence="1">The sequence shown here is derived from an EMBL/GenBank/DDBJ whole genome shotgun (WGS) entry which is preliminary data.</text>
</comment>
<dbReference type="InterPro" id="IPR036866">
    <property type="entry name" value="RibonucZ/Hydroxyglut_hydro"/>
</dbReference>
<organism evidence="1 2">
    <name type="scientific">Mucilaginibacter hurinus</name>
    <dbReference type="NCBI Taxonomy" id="2201324"/>
    <lineage>
        <taxon>Bacteria</taxon>
        <taxon>Pseudomonadati</taxon>
        <taxon>Bacteroidota</taxon>
        <taxon>Sphingobacteriia</taxon>
        <taxon>Sphingobacteriales</taxon>
        <taxon>Sphingobacteriaceae</taxon>
        <taxon>Mucilaginibacter</taxon>
    </lineage>
</organism>
<evidence type="ECO:0008006" key="3">
    <source>
        <dbReference type="Google" id="ProtNLM"/>
    </source>
</evidence>
<dbReference type="Gene3D" id="3.60.15.10">
    <property type="entry name" value="Ribonuclease Z/Hydroxyacylglutathione hydrolase-like"/>
    <property type="match status" value="1"/>
</dbReference>
<evidence type="ECO:0000313" key="2">
    <source>
        <dbReference type="Proteomes" id="UP000253209"/>
    </source>
</evidence>
<dbReference type="RefSeq" id="WP_114003706.1">
    <property type="nucleotide sequence ID" value="NZ_QGDC01000001.1"/>
</dbReference>
<sequence>MYKGDFIFHPIGQGCFYTGELFNDKERVFSFVYDCGTNSEQSYLGDAIAGWPVKTAEEKMINVCIISHFHRDHVSGIPQLLKDIRCDRLVIPYYDPFQRLMVYLRSDSDDDEYRRMMQDPYAYFSGEGFNIGQIIVVLGGGTATNLQERIPIAPVPKEDRSFDTEQAELTKAGNEHYRDDDGQDEYLNQQFFAQLKSEDESISSERVTVRHLPYQLRTPFYKFLFYTLSEEDGSDADLKLKTAALRKAVDDHLDNARRDASSGVKTFQDLFNAKQIKEIARIYKRIFGAAKLNGTSLAVFHRFAMDPGGYEIFQRHHFGLRHLYRVDRKHATLMTGDLELNTSEKLKLFQDYYHAYLDEVAYFQVMHHGSDKNWPFGIPESKLHTFPAYVINHGAGRKHHPGPEVTKLLRSVNPHHTLLNNELTLFSYTIFYGYR</sequence>
<reference evidence="1 2" key="1">
    <citation type="submission" date="2018-05" db="EMBL/GenBank/DDBJ databases">
        <title>Mucilaginibacter hurinus sp. nov., isolated from briquette warehouse soil.</title>
        <authorList>
            <person name="Choi L."/>
        </authorList>
    </citation>
    <scope>NUCLEOTIDE SEQUENCE [LARGE SCALE GENOMIC DNA]</scope>
    <source>
        <strain evidence="1 2">ZR32</strain>
    </source>
</reference>